<organism evidence="2 3">
    <name type="scientific">Rhodanobacter umsongensis</name>
    <dbReference type="NCBI Taxonomy" id="633153"/>
    <lineage>
        <taxon>Bacteria</taxon>
        <taxon>Pseudomonadati</taxon>
        <taxon>Pseudomonadota</taxon>
        <taxon>Gammaproteobacteria</taxon>
        <taxon>Lysobacterales</taxon>
        <taxon>Rhodanobacteraceae</taxon>
        <taxon>Rhodanobacter</taxon>
    </lineage>
</organism>
<gene>
    <name evidence="2" type="ORF">ACFPME_05715</name>
</gene>
<comment type="caution">
    <text evidence="2">The sequence shown here is derived from an EMBL/GenBank/DDBJ whole genome shotgun (WGS) entry which is preliminary data.</text>
</comment>
<dbReference type="EMBL" id="JBHSMK010000003">
    <property type="protein sequence ID" value="MFC5436046.1"/>
    <property type="molecule type" value="Genomic_DNA"/>
</dbReference>
<keyword evidence="1" id="KW-0812">Transmembrane</keyword>
<reference evidence="3" key="1">
    <citation type="journal article" date="2019" name="Int. J. Syst. Evol. Microbiol.">
        <title>The Global Catalogue of Microorganisms (GCM) 10K type strain sequencing project: providing services to taxonomists for standard genome sequencing and annotation.</title>
        <authorList>
            <consortium name="The Broad Institute Genomics Platform"/>
            <consortium name="The Broad Institute Genome Sequencing Center for Infectious Disease"/>
            <person name="Wu L."/>
            <person name="Ma J."/>
        </authorList>
    </citation>
    <scope>NUCLEOTIDE SEQUENCE [LARGE SCALE GENOMIC DNA]</scope>
    <source>
        <strain evidence="3">JCM 17130</strain>
    </source>
</reference>
<keyword evidence="3" id="KW-1185">Reference proteome</keyword>
<feature type="transmembrane region" description="Helical" evidence="1">
    <location>
        <begin position="91"/>
        <end position="109"/>
    </location>
</feature>
<feature type="transmembrane region" description="Helical" evidence="1">
    <location>
        <begin position="22"/>
        <end position="48"/>
    </location>
</feature>
<feature type="transmembrane region" description="Helical" evidence="1">
    <location>
        <begin position="116"/>
        <end position="134"/>
    </location>
</feature>
<dbReference type="Proteomes" id="UP001596013">
    <property type="component" value="Unassembled WGS sequence"/>
</dbReference>
<dbReference type="Gene3D" id="1.20.1250.20">
    <property type="entry name" value="MFS general substrate transporter like domains"/>
    <property type="match status" value="1"/>
</dbReference>
<dbReference type="RefSeq" id="WP_377303001.1">
    <property type="nucleotide sequence ID" value="NZ_JBHSMK010000003.1"/>
</dbReference>
<proteinExistence type="predicted"/>
<keyword evidence="1" id="KW-1133">Transmembrane helix</keyword>
<keyword evidence="1" id="KW-0472">Membrane</keyword>
<evidence type="ECO:0000313" key="2">
    <source>
        <dbReference type="EMBL" id="MFC5436046.1"/>
    </source>
</evidence>
<protein>
    <recommendedName>
        <fullName evidence="4">DUF4234 domain-containing protein</fullName>
    </recommendedName>
</protein>
<sequence length="180" mass="20047">MHNPYQAPATPLEELEQPGELVFFPVSVVKLLVLSLCTFGLYEIYWFYKNWQLVKRRENSNIIPVMRSLFGVLFCYSLFEKVSDQAKNAGTGSIAAGLLAAGWIVLTILWRLPDPYWLVTFLAVLFMLPVQQAINAINSQAAPGHDPNRTFSGWNIAAVIIGGLFFVLALVGIFLPAEQA</sequence>
<dbReference type="InterPro" id="IPR036259">
    <property type="entry name" value="MFS_trans_sf"/>
</dbReference>
<evidence type="ECO:0000256" key="1">
    <source>
        <dbReference type="SAM" id="Phobius"/>
    </source>
</evidence>
<feature type="transmembrane region" description="Helical" evidence="1">
    <location>
        <begin position="154"/>
        <end position="175"/>
    </location>
</feature>
<accession>A0ABW0JJZ3</accession>
<feature type="transmembrane region" description="Helical" evidence="1">
    <location>
        <begin position="60"/>
        <end position="79"/>
    </location>
</feature>
<name>A0ABW0JJZ3_9GAMM</name>
<evidence type="ECO:0008006" key="4">
    <source>
        <dbReference type="Google" id="ProtNLM"/>
    </source>
</evidence>
<evidence type="ECO:0000313" key="3">
    <source>
        <dbReference type="Proteomes" id="UP001596013"/>
    </source>
</evidence>